<comment type="caution">
    <text evidence="4">The sequence shown here is derived from an EMBL/GenBank/DDBJ whole genome shotgun (WGS) entry which is preliminary data.</text>
</comment>
<feature type="transmembrane region" description="Helical" evidence="3">
    <location>
        <begin position="41"/>
        <end position="60"/>
    </location>
</feature>
<evidence type="ECO:0000313" key="4">
    <source>
        <dbReference type="EMBL" id="OLQ11977.1"/>
    </source>
</evidence>
<feature type="coiled-coil region" evidence="1">
    <location>
        <begin position="1"/>
        <end position="35"/>
    </location>
</feature>
<dbReference type="OrthoDB" id="427876at2759"/>
<evidence type="ECO:0000256" key="2">
    <source>
        <dbReference type="SAM" id="MobiDB-lite"/>
    </source>
</evidence>
<sequence length="611" mass="67326">MNHPDAEIARLQRRLAELQRRVQEQKQRKEREERRRQHQRIFQEAAFLVAFLVHGLALFVCQSQAVPKKAACDLERWCVFFAIARLCKDTYECKIHKDWRDIVDFLGTDFRLPQLHKPDFELPRLWEVARLARPPEPWPASSGRGSVRRLFLCAHGCSSGCQQVFAAGPAQPDGGSGELDWGSQGEDPALRGREFGPRRIGPVAVHFQSAEDVFNALGKPDYLAIANPAERELQSYQLPLSAAAGMPKHVALVGGPTAIPPHCQTGRLFNEQKCRDAPYADLDEDSFMDVAFGCVVGRDLSSTSVLVSHISNYEYTILGLGGWLSPMMVSSGGCSTAGLDELSDPMHSVVLTMLHYGAIGFVGGPRNAITASGLVHSALWNGIAEGKSIGEAFLEGWNDMAVNYKDQDGYVLAEYVMMNIALYGDPAFKLFVPTSPQQPLLKVILDGDTAEVTGPGHWTKFKADAHMTDEWNWDGDLYYYGAVGALAQRQWVARYDREWKYYYVRIKTDKFVHDVLPVTPCQQARATSQLPCRCGVSFPGLQATSGGFCCGWNSGCGRPSCVLGCHIATESSDVTVCQETCRSLHDGQGCFPTVAGRWANVCSSCQGSCSV</sequence>
<dbReference type="AlphaFoldDB" id="A0A1Q9EX09"/>
<evidence type="ECO:0000256" key="1">
    <source>
        <dbReference type="SAM" id="Coils"/>
    </source>
</evidence>
<dbReference type="Gene3D" id="3.40.50.1460">
    <property type="match status" value="1"/>
</dbReference>
<organism evidence="4 5">
    <name type="scientific">Symbiodinium microadriaticum</name>
    <name type="common">Dinoflagellate</name>
    <name type="synonym">Zooxanthella microadriatica</name>
    <dbReference type="NCBI Taxonomy" id="2951"/>
    <lineage>
        <taxon>Eukaryota</taxon>
        <taxon>Sar</taxon>
        <taxon>Alveolata</taxon>
        <taxon>Dinophyceae</taxon>
        <taxon>Suessiales</taxon>
        <taxon>Symbiodiniaceae</taxon>
        <taxon>Symbiodinium</taxon>
    </lineage>
</organism>
<protein>
    <submittedName>
        <fullName evidence="4">Uncharacterized protein</fullName>
    </submittedName>
</protein>
<name>A0A1Q9EX09_SYMMI</name>
<dbReference type="Proteomes" id="UP000186817">
    <property type="component" value="Unassembled WGS sequence"/>
</dbReference>
<reference evidence="4 5" key="1">
    <citation type="submission" date="2016-02" db="EMBL/GenBank/DDBJ databases">
        <title>Genome analysis of coral dinoflagellate symbionts highlights evolutionary adaptations to a symbiotic lifestyle.</title>
        <authorList>
            <person name="Aranda M."/>
            <person name="Li Y."/>
            <person name="Liew Y.J."/>
            <person name="Baumgarten S."/>
            <person name="Simakov O."/>
            <person name="Wilson M."/>
            <person name="Piel J."/>
            <person name="Ashoor H."/>
            <person name="Bougouffa S."/>
            <person name="Bajic V.B."/>
            <person name="Ryu T."/>
            <person name="Ravasi T."/>
            <person name="Bayer T."/>
            <person name="Micklem G."/>
            <person name="Kim H."/>
            <person name="Bhak J."/>
            <person name="Lajeunesse T.C."/>
            <person name="Voolstra C.R."/>
        </authorList>
    </citation>
    <scope>NUCLEOTIDE SEQUENCE [LARGE SCALE GENOMIC DNA]</scope>
    <source>
        <strain evidence="4 5">CCMP2467</strain>
    </source>
</reference>
<dbReference type="EMBL" id="LSRX01000051">
    <property type="protein sequence ID" value="OLQ11977.1"/>
    <property type="molecule type" value="Genomic_DNA"/>
</dbReference>
<keyword evidence="3" id="KW-0472">Membrane</keyword>
<evidence type="ECO:0000313" key="5">
    <source>
        <dbReference type="Proteomes" id="UP000186817"/>
    </source>
</evidence>
<gene>
    <name evidence="4" type="ORF">AK812_SmicGene4148</name>
</gene>
<feature type="region of interest" description="Disordered" evidence="2">
    <location>
        <begin position="169"/>
        <end position="195"/>
    </location>
</feature>
<evidence type="ECO:0000256" key="3">
    <source>
        <dbReference type="SAM" id="Phobius"/>
    </source>
</evidence>
<keyword evidence="1" id="KW-0175">Coiled coil</keyword>
<keyword evidence="3" id="KW-1133">Transmembrane helix</keyword>
<keyword evidence="5" id="KW-1185">Reference proteome</keyword>
<keyword evidence="3" id="KW-0812">Transmembrane</keyword>
<proteinExistence type="predicted"/>
<accession>A0A1Q9EX09</accession>